<name>A0AC61PNC2_9FIRM</name>
<accession>A0AC61PNC2</accession>
<organism evidence="1 2">
    <name type="scientific">Aristaeella lactis</name>
    <dbReference type="NCBI Taxonomy" id="3046383"/>
    <lineage>
        <taxon>Bacteria</taxon>
        <taxon>Bacillati</taxon>
        <taxon>Bacillota</taxon>
        <taxon>Clostridia</taxon>
        <taxon>Eubacteriales</taxon>
        <taxon>Aristaeellaceae</taxon>
        <taxon>Aristaeella</taxon>
    </lineage>
</organism>
<gene>
    <name evidence="1" type="ORF">SAMN06297397_2372</name>
</gene>
<comment type="caution">
    <text evidence="1">The sequence shown here is derived from an EMBL/GenBank/DDBJ whole genome shotgun (WGS) entry which is preliminary data.</text>
</comment>
<dbReference type="Proteomes" id="UP000192328">
    <property type="component" value="Unassembled WGS sequence"/>
</dbReference>
<evidence type="ECO:0000313" key="1">
    <source>
        <dbReference type="EMBL" id="SMC76405.1"/>
    </source>
</evidence>
<proteinExistence type="predicted"/>
<dbReference type="EMBL" id="FWXZ01000005">
    <property type="protein sequence ID" value="SMC76405.1"/>
    <property type="molecule type" value="Genomic_DNA"/>
</dbReference>
<keyword evidence="2" id="KW-1185">Reference proteome</keyword>
<sequence length="356" mass="40750">MRVIQVLPALYFGDAIGNTTLAIRDILREEGYETAIYTEEMGPRMEAEALDIREMPVLAADDVLIYHGSVGTDLNFKLPEFGGRQMMIYHNITPPRFFRRYSRDTERNVRYGYDGIRYLADKMEYCVAVSDYNRQELRRMGYTCPIDVCPIIIPFADYDREPDAEVLARYRGDGKKNWMFLGRVSPNKKAEDVIRAFACYKRDYEPESRLFLIGRTGGVKLYDKALENYIRLLGVEDSVIMPGHVTFAEILAYYHLADVFVCMSEHEGFCVPLVEAMYFGIPIAAFRSSAIPDTLGKGGLLLPEKDPAVAAAAVNRLLTDEALRQELRKGQEEKLKEYAYETVKARFLECLKHMTE</sequence>
<protein>
    <submittedName>
        <fullName evidence="1">Glycosyltransferase involved in cell wall bisynthesis</fullName>
    </submittedName>
</protein>
<reference evidence="1" key="1">
    <citation type="submission" date="2017-04" db="EMBL/GenBank/DDBJ databases">
        <authorList>
            <person name="Varghese N."/>
            <person name="Submissions S."/>
        </authorList>
    </citation>
    <scope>NUCLEOTIDE SEQUENCE</scope>
    <source>
        <strain evidence="1">WTE2008</strain>
    </source>
</reference>
<evidence type="ECO:0000313" key="2">
    <source>
        <dbReference type="Proteomes" id="UP000192328"/>
    </source>
</evidence>